<name>A0A1D3D1F3_9EIME</name>
<keyword evidence="3" id="KW-1185">Reference proteome</keyword>
<dbReference type="Proteomes" id="UP000095192">
    <property type="component" value="Unassembled WGS sequence"/>
</dbReference>
<feature type="compositionally biased region" description="Polar residues" evidence="1">
    <location>
        <begin position="287"/>
        <end position="298"/>
    </location>
</feature>
<dbReference type="VEuPathDB" id="ToxoDB:cyc_06596"/>
<evidence type="ECO:0000313" key="2">
    <source>
        <dbReference type="EMBL" id="OEH77269.1"/>
    </source>
</evidence>
<sequence length="321" mass="34771">MRNVCVGSHPLSGGAARAGAYGKSGKLATKHIDEDAEKSFQLADGVVSDVGALSVEIGLQRRSGDPRKRIRASASKAALLLPKGNAQHFYQGEAQQAMPLLLPPALLLAVRLSCRLQSTPTENSNTSPQEEPCLREKQAGAGEMPEWMGRMPAKESSRLFAQEGVAKHPRLDDTHITLSALQAPARRGFLRHVYTPSAAFEEASQGACRPPSVEYACPPCSFLLSQVTRPAFYETASACKRLLPQTACCTADGLHLRHGNRQARLMENFLRLQRCTPHELRSCAHTIASSTTRPSQGGSPRKCHFTPAFPPRTQLSSRPSA</sequence>
<evidence type="ECO:0000313" key="3">
    <source>
        <dbReference type="Proteomes" id="UP000095192"/>
    </source>
</evidence>
<dbReference type="InParanoid" id="A0A1D3D1F3"/>
<comment type="caution">
    <text evidence="2">The sequence shown here is derived from an EMBL/GenBank/DDBJ whole genome shotgun (WGS) entry which is preliminary data.</text>
</comment>
<dbReference type="AlphaFoldDB" id="A0A1D3D1F3"/>
<dbReference type="EMBL" id="JROU02001157">
    <property type="protein sequence ID" value="OEH77269.1"/>
    <property type="molecule type" value="Genomic_DNA"/>
</dbReference>
<accession>A0A1D3D1F3</accession>
<organism evidence="2 3">
    <name type="scientific">Cyclospora cayetanensis</name>
    <dbReference type="NCBI Taxonomy" id="88456"/>
    <lineage>
        <taxon>Eukaryota</taxon>
        <taxon>Sar</taxon>
        <taxon>Alveolata</taxon>
        <taxon>Apicomplexa</taxon>
        <taxon>Conoidasida</taxon>
        <taxon>Coccidia</taxon>
        <taxon>Eucoccidiorida</taxon>
        <taxon>Eimeriorina</taxon>
        <taxon>Eimeriidae</taxon>
        <taxon>Cyclospora</taxon>
    </lineage>
</organism>
<feature type="region of interest" description="Disordered" evidence="1">
    <location>
        <begin position="287"/>
        <end position="321"/>
    </location>
</feature>
<gene>
    <name evidence="2" type="ORF">cyc_06596</name>
</gene>
<reference evidence="2 3" key="1">
    <citation type="journal article" date="2016" name="BMC Genomics">
        <title>Comparative genomics reveals Cyclospora cayetanensis possesses coccidia-like metabolism and invasion components but unique surface antigens.</title>
        <authorList>
            <person name="Liu S."/>
            <person name="Wang L."/>
            <person name="Zheng H."/>
            <person name="Xu Z."/>
            <person name="Roellig D.M."/>
            <person name="Li N."/>
            <person name="Frace M.A."/>
            <person name="Tang K."/>
            <person name="Arrowood M.J."/>
            <person name="Moss D.M."/>
            <person name="Zhang L."/>
            <person name="Feng Y."/>
            <person name="Xiao L."/>
        </authorList>
    </citation>
    <scope>NUCLEOTIDE SEQUENCE [LARGE SCALE GENOMIC DNA]</scope>
    <source>
        <strain evidence="2 3">CHN_HEN01</strain>
    </source>
</reference>
<evidence type="ECO:0000256" key="1">
    <source>
        <dbReference type="SAM" id="MobiDB-lite"/>
    </source>
</evidence>
<protein>
    <submittedName>
        <fullName evidence="2">Uncharacterized protein</fullName>
    </submittedName>
</protein>
<proteinExistence type="predicted"/>